<evidence type="ECO:0000313" key="3">
    <source>
        <dbReference type="Proteomes" id="UP000242525"/>
    </source>
</evidence>
<proteinExistence type="predicted"/>
<evidence type="ECO:0000313" key="2">
    <source>
        <dbReference type="EMBL" id="CDO54231.1"/>
    </source>
</evidence>
<dbReference type="OrthoDB" id="2283785at2759"/>
<organism evidence="2 3">
    <name type="scientific">Geotrichum candidum</name>
    <name type="common">Oospora lactis</name>
    <name type="synonym">Dipodascus geotrichum</name>
    <dbReference type="NCBI Taxonomy" id="1173061"/>
    <lineage>
        <taxon>Eukaryota</taxon>
        <taxon>Fungi</taxon>
        <taxon>Dikarya</taxon>
        <taxon>Ascomycota</taxon>
        <taxon>Saccharomycotina</taxon>
        <taxon>Dipodascomycetes</taxon>
        <taxon>Dipodascales</taxon>
        <taxon>Dipodascaceae</taxon>
        <taxon>Geotrichum</taxon>
    </lineage>
</organism>
<dbReference type="InterPro" id="IPR022794">
    <property type="entry name" value="Bul1_C"/>
</dbReference>
<sequence>MTSPLVLPPDYTPAFNVLEELPPYSAGIEIHSMDSRKREFEVKIEIANKKNNYNVGDIICGLIKFCPPKPVKISSVHAIIEGGESTKQNGWLYNRLLNKHIKLAYYIVPSIPEDMIAVPGNIYTFPFTLQIPELLQFDYCKDNTIEHLRIPPSLGSRTGLDIPEINVQNKAAIITYHLGACIKIDVPKGSLVNNKYQAFSVIPIIPSYSLTTKDVNRVKDHPYNKKAPLKKSGVFKKSQSGSLDLKLDKVLAYPITSDKQVFVPLTVTLGDVNEAILASLQALRISMKIVAHTSFTSQQSVSPTLNDSNTNLSILKEVPETFTQKFKLPNYTPTATTWLPNYSNDTYAAHFDVPFVLPAVRQLVPSFESCLISRSYTLSVTIHFKHGDSWSIEVPINLVNSLDSYSIAPYSETFGLDPISAPTYTDDSSEVSNSITVQLQRKMQEQNIIGSNEDVMPDELFSRPTGLP</sequence>
<keyword evidence="3" id="KW-1185">Reference proteome</keyword>
<evidence type="ECO:0000259" key="1">
    <source>
        <dbReference type="Pfam" id="PF04426"/>
    </source>
</evidence>
<comment type="caution">
    <text evidence="2">The sequence shown here is derived from an EMBL/GenBank/DDBJ whole genome shotgun (WGS) entry which is preliminary data.</text>
</comment>
<dbReference type="Gene3D" id="2.60.40.640">
    <property type="match status" value="1"/>
</dbReference>
<name>A0A0J9X9X3_GEOCN</name>
<dbReference type="InterPro" id="IPR014752">
    <property type="entry name" value="Arrestin-like_C"/>
</dbReference>
<dbReference type="PANTHER" id="PTHR31904">
    <property type="entry name" value="BYPASS OF STOP CODON PROTEIN 5-RELATED"/>
    <property type="match status" value="1"/>
</dbReference>
<dbReference type="Pfam" id="PF04426">
    <property type="entry name" value="Bul1_C"/>
    <property type="match status" value="1"/>
</dbReference>
<dbReference type="PANTHER" id="PTHR31904:SF1">
    <property type="entry name" value="BYPASS OF STOP CODON PROTEIN 5-RELATED"/>
    <property type="match status" value="1"/>
</dbReference>
<dbReference type="STRING" id="1173061.A0A0J9X9X3"/>
<dbReference type="InterPro" id="IPR039634">
    <property type="entry name" value="Bul1-like"/>
</dbReference>
<reference evidence="2" key="1">
    <citation type="submission" date="2014-03" db="EMBL/GenBank/DDBJ databases">
        <authorList>
            <person name="Casaregola S."/>
        </authorList>
    </citation>
    <scope>NUCLEOTIDE SEQUENCE [LARGE SCALE GENOMIC DNA]</scope>
    <source>
        <strain evidence="2">CLIB 918</strain>
    </source>
</reference>
<dbReference type="AlphaFoldDB" id="A0A0J9X9X3"/>
<feature type="domain" description="Bul1 C-terminal" evidence="1">
    <location>
        <begin position="241"/>
        <end position="399"/>
    </location>
</feature>
<dbReference type="EMBL" id="CCBN010000007">
    <property type="protein sequence ID" value="CDO54231.1"/>
    <property type="molecule type" value="Genomic_DNA"/>
</dbReference>
<dbReference type="Proteomes" id="UP000242525">
    <property type="component" value="Unassembled WGS sequence"/>
</dbReference>
<protein>
    <recommendedName>
        <fullName evidence="1">Bul1 C-terminal domain-containing protein</fullName>
    </recommendedName>
</protein>
<accession>A0A0J9X9X3</accession>
<gene>
    <name evidence="2" type="ORF">BN980_GECA07s01264g</name>
</gene>